<dbReference type="Pfam" id="PF04083">
    <property type="entry name" value="Abhydro_lipase"/>
    <property type="match status" value="1"/>
</dbReference>
<name>A0A6B2LIM8_9EUKA</name>
<accession>A0A6B2LIM8</accession>
<dbReference type="Gene3D" id="3.40.50.1820">
    <property type="entry name" value="alpha/beta hydrolase"/>
    <property type="match status" value="1"/>
</dbReference>
<protein>
    <recommendedName>
        <fullName evidence="1">Partial AB-hydrolase lipase domain-containing protein</fullName>
    </recommendedName>
</protein>
<dbReference type="GO" id="GO:0006629">
    <property type="term" value="P:lipid metabolic process"/>
    <property type="evidence" value="ECO:0007669"/>
    <property type="project" value="InterPro"/>
</dbReference>
<dbReference type="InterPro" id="IPR029058">
    <property type="entry name" value="AB_hydrolase_fold"/>
</dbReference>
<dbReference type="AlphaFoldDB" id="A0A6B2LIM8"/>
<feature type="domain" description="Partial AB-hydrolase lipase" evidence="1">
    <location>
        <begin position="39"/>
        <end position="96"/>
    </location>
</feature>
<proteinExistence type="predicted"/>
<organism evidence="2">
    <name type="scientific">Arcella intermedia</name>
    <dbReference type="NCBI Taxonomy" id="1963864"/>
    <lineage>
        <taxon>Eukaryota</taxon>
        <taxon>Amoebozoa</taxon>
        <taxon>Tubulinea</taxon>
        <taxon>Elardia</taxon>
        <taxon>Arcellinida</taxon>
        <taxon>Sphaerothecina</taxon>
        <taxon>Arcellidae</taxon>
        <taxon>Arcella</taxon>
    </lineage>
</organism>
<dbReference type="EMBL" id="GIBP01007973">
    <property type="protein sequence ID" value="NDV36942.1"/>
    <property type="molecule type" value="Transcribed_RNA"/>
</dbReference>
<evidence type="ECO:0000259" key="1">
    <source>
        <dbReference type="Pfam" id="PF04083"/>
    </source>
</evidence>
<evidence type="ECO:0000313" key="2">
    <source>
        <dbReference type="EMBL" id="NDV36942.1"/>
    </source>
</evidence>
<sequence length="203" mass="23437">MYSIYQKVCNNNWREILELIVPHDKVGYKATPHNVVHWYSEKYGYDVEEYKVTTADGFILCLQRISQKGTTKKKKRGHPVLLQHGLFQSAGIFVVSNKKKSLAYYLCDLGYDVWLGNNRGVYEDHSHLTSKDPRYWDWNIHDLGRFDFPTMVQYVHTQTEQRVTFIGHSQGNAQAFAGLCHDPDIAQYLDLFVALAPALNIGH</sequence>
<reference evidence="2" key="1">
    <citation type="journal article" date="2020" name="J. Eukaryot. Microbiol.">
        <title>De novo Sequencing, Assembly and Annotation of the Transcriptome for the Free-Living Testate Amoeba Arcella intermedia.</title>
        <authorList>
            <person name="Ribeiro G.M."/>
            <person name="Porfirio-Sousa A.L."/>
            <person name="Maurer-Alcala X.X."/>
            <person name="Katz L.A."/>
            <person name="Lahr D.J.G."/>
        </authorList>
    </citation>
    <scope>NUCLEOTIDE SEQUENCE</scope>
</reference>
<dbReference type="PANTHER" id="PTHR11005">
    <property type="entry name" value="LYSOSOMAL ACID LIPASE-RELATED"/>
    <property type="match status" value="1"/>
</dbReference>
<dbReference type="SUPFAM" id="SSF53474">
    <property type="entry name" value="alpha/beta-Hydrolases"/>
    <property type="match status" value="1"/>
</dbReference>
<dbReference type="InterPro" id="IPR006693">
    <property type="entry name" value="AB_hydrolase_lipase"/>
</dbReference>